<dbReference type="RefSeq" id="WP_042309024.1">
    <property type="nucleotide sequence ID" value="NZ_CP026114.1"/>
</dbReference>
<sequence>MREFNLDQLRTLIAVVDLGSLASASSALNLAQPTISLHLKELESKLKVRLLERSRRGVSPTTAGTILIEHAREILAIADRASEAVRNHREGLLGVVRVGASAGLIAHHMPNVLQELSMRRPDIRIELSVTTTATANAMLFGDELDFALVGASQRQSGLTVIRWREDPLVAYLPADWSVPRRVTAEWLQEQPLLTNEPGSALYHQTLRWFAQAGFIIQPRIALNNGEALKSLVAAGYGAAILPFDSNLGSIATGIQVRDVAPAMKRSTFLAFKSSRSTAEPLKSVGDILRKCGRSSA</sequence>
<dbReference type="GO" id="GO:0003677">
    <property type="term" value="F:DNA binding"/>
    <property type="evidence" value="ECO:0007669"/>
    <property type="project" value="UniProtKB-KW"/>
</dbReference>
<dbReference type="InterPro" id="IPR036390">
    <property type="entry name" value="WH_DNA-bd_sf"/>
</dbReference>
<evidence type="ECO:0000259" key="5">
    <source>
        <dbReference type="PROSITE" id="PS50931"/>
    </source>
</evidence>
<dbReference type="GO" id="GO:0005829">
    <property type="term" value="C:cytosol"/>
    <property type="evidence" value="ECO:0007669"/>
    <property type="project" value="TreeGrafter"/>
</dbReference>
<dbReference type="Pfam" id="PF00126">
    <property type="entry name" value="HTH_1"/>
    <property type="match status" value="1"/>
</dbReference>
<dbReference type="InterPro" id="IPR050950">
    <property type="entry name" value="HTH-type_LysR_regulators"/>
</dbReference>
<protein>
    <submittedName>
        <fullName evidence="6">LysR family transcriptional regulator</fullName>
    </submittedName>
</protein>
<reference evidence="6 7" key="1">
    <citation type="submission" date="2018-01" db="EMBL/GenBank/DDBJ databases">
        <title>Species boundaries and ecological features among Paraburkholderia terrae DSMZ17804T, P. hospita DSMZ17164T and P. caribensis DSMZ13236T.</title>
        <authorList>
            <person name="Pratama A.A."/>
        </authorList>
    </citation>
    <scope>NUCLEOTIDE SEQUENCE [LARGE SCALE GENOMIC DNA]</scope>
    <source>
        <strain evidence="6 7">DSM 17804</strain>
    </source>
</reference>
<dbReference type="OrthoDB" id="8751315at2"/>
<organism evidence="6 7">
    <name type="scientific">Paraburkholderia terrae</name>
    <dbReference type="NCBI Taxonomy" id="311230"/>
    <lineage>
        <taxon>Bacteria</taxon>
        <taxon>Pseudomonadati</taxon>
        <taxon>Pseudomonadota</taxon>
        <taxon>Betaproteobacteria</taxon>
        <taxon>Burkholderiales</taxon>
        <taxon>Burkholderiaceae</taxon>
        <taxon>Paraburkholderia</taxon>
    </lineage>
</organism>
<dbReference type="EMBL" id="CP026114">
    <property type="protein sequence ID" value="AUT66750.1"/>
    <property type="molecule type" value="Genomic_DNA"/>
</dbReference>
<keyword evidence="2" id="KW-0805">Transcription regulation</keyword>
<dbReference type="Gene3D" id="3.40.190.290">
    <property type="match status" value="1"/>
</dbReference>
<dbReference type="FunFam" id="1.10.10.10:FF:000001">
    <property type="entry name" value="LysR family transcriptional regulator"/>
    <property type="match status" value="1"/>
</dbReference>
<dbReference type="Gene3D" id="1.10.10.10">
    <property type="entry name" value="Winged helix-like DNA-binding domain superfamily/Winged helix DNA-binding domain"/>
    <property type="match status" value="1"/>
</dbReference>
<dbReference type="CDD" id="cd05466">
    <property type="entry name" value="PBP2_LTTR_substrate"/>
    <property type="match status" value="1"/>
</dbReference>
<evidence type="ECO:0000313" key="6">
    <source>
        <dbReference type="EMBL" id="AUT66750.1"/>
    </source>
</evidence>
<dbReference type="SUPFAM" id="SSF53850">
    <property type="entry name" value="Periplasmic binding protein-like II"/>
    <property type="match status" value="1"/>
</dbReference>
<dbReference type="PANTHER" id="PTHR30419">
    <property type="entry name" value="HTH-TYPE TRANSCRIPTIONAL REGULATOR YBHD"/>
    <property type="match status" value="1"/>
</dbReference>
<dbReference type="KEGG" id="pter:C2L65_45070"/>
<evidence type="ECO:0000256" key="1">
    <source>
        <dbReference type="ARBA" id="ARBA00009437"/>
    </source>
</evidence>
<name>A0A2I8F4W2_9BURK</name>
<dbReference type="InterPro" id="IPR005119">
    <property type="entry name" value="LysR_subst-bd"/>
</dbReference>
<dbReference type="PROSITE" id="PS50931">
    <property type="entry name" value="HTH_LYSR"/>
    <property type="match status" value="1"/>
</dbReference>
<dbReference type="InterPro" id="IPR036388">
    <property type="entry name" value="WH-like_DNA-bd_sf"/>
</dbReference>
<dbReference type="GO" id="GO:0003700">
    <property type="term" value="F:DNA-binding transcription factor activity"/>
    <property type="evidence" value="ECO:0007669"/>
    <property type="project" value="InterPro"/>
</dbReference>
<keyword evidence="3" id="KW-0238">DNA-binding</keyword>
<dbReference type="InterPro" id="IPR000847">
    <property type="entry name" value="LysR_HTH_N"/>
</dbReference>
<comment type="similarity">
    <text evidence="1">Belongs to the LysR transcriptional regulatory family.</text>
</comment>
<dbReference type="Pfam" id="PF03466">
    <property type="entry name" value="LysR_substrate"/>
    <property type="match status" value="1"/>
</dbReference>
<dbReference type="AlphaFoldDB" id="A0A2I8F4W2"/>
<evidence type="ECO:0000256" key="4">
    <source>
        <dbReference type="ARBA" id="ARBA00023163"/>
    </source>
</evidence>
<dbReference type="PRINTS" id="PR00039">
    <property type="entry name" value="HTHLYSR"/>
</dbReference>
<proteinExistence type="inferred from homology"/>
<feature type="domain" description="HTH lysR-type" evidence="5">
    <location>
        <begin position="4"/>
        <end position="61"/>
    </location>
</feature>
<evidence type="ECO:0000256" key="3">
    <source>
        <dbReference type="ARBA" id="ARBA00023125"/>
    </source>
</evidence>
<keyword evidence="4" id="KW-0804">Transcription</keyword>
<evidence type="ECO:0000256" key="2">
    <source>
        <dbReference type="ARBA" id="ARBA00023015"/>
    </source>
</evidence>
<accession>A0A2I8F4W2</accession>
<dbReference type="Proteomes" id="UP000243502">
    <property type="component" value="Chromosome 4"/>
</dbReference>
<evidence type="ECO:0000313" key="7">
    <source>
        <dbReference type="Proteomes" id="UP000243502"/>
    </source>
</evidence>
<dbReference type="SUPFAM" id="SSF46785">
    <property type="entry name" value="Winged helix' DNA-binding domain"/>
    <property type="match status" value="1"/>
</dbReference>
<gene>
    <name evidence="6" type="ORF">C2L65_45070</name>
</gene>